<reference evidence="3 4" key="1">
    <citation type="submission" date="2019-10" db="EMBL/GenBank/DDBJ databases">
        <title>Genome sequence of Luteimicrobium xylanilyticum HY-24.</title>
        <authorList>
            <person name="Kim D.Y."/>
            <person name="Park H.-Y."/>
        </authorList>
    </citation>
    <scope>NUCLEOTIDE SEQUENCE [LARGE SCALE GENOMIC DNA]</scope>
    <source>
        <strain evidence="3 4">HY-24</strain>
    </source>
</reference>
<gene>
    <name evidence="3" type="ORF">KDY119_01518</name>
</gene>
<evidence type="ECO:0000313" key="3">
    <source>
        <dbReference type="EMBL" id="QFU98012.1"/>
    </source>
</evidence>
<evidence type="ECO:0000256" key="1">
    <source>
        <dbReference type="ARBA" id="ARBA00023002"/>
    </source>
</evidence>
<dbReference type="NCBIfam" id="TIGR03618">
    <property type="entry name" value="Rv1155_F420"/>
    <property type="match status" value="1"/>
</dbReference>
<dbReference type="InterPro" id="IPR011576">
    <property type="entry name" value="Pyridox_Oxase_N"/>
</dbReference>
<proteinExistence type="predicted"/>
<dbReference type="GO" id="GO:0005829">
    <property type="term" value="C:cytosol"/>
    <property type="evidence" value="ECO:0007669"/>
    <property type="project" value="TreeGrafter"/>
</dbReference>
<dbReference type="PANTHER" id="PTHR35176:SF1">
    <property type="entry name" value="F420H(2)-DEPENDENT BILIVERDIN REDUCTASE"/>
    <property type="match status" value="1"/>
</dbReference>
<dbReference type="InterPro" id="IPR019920">
    <property type="entry name" value="F420-binding_dom_put"/>
</dbReference>
<dbReference type="Gene3D" id="2.30.110.10">
    <property type="entry name" value="Electron Transport, Fmn-binding Protein, Chain A"/>
    <property type="match status" value="1"/>
</dbReference>
<evidence type="ECO:0000313" key="4">
    <source>
        <dbReference type="Proteomes" id="UP000326702"/>
    </source>
</evidence>
<dbReference type="PANTHER" id="PTHR35176">
    <property type="entry name" value="HEME OXYGENASE HI_0854-RELATED"/>
    <property type="match status" value="1"/>
</dbReference>
<feature type="domain" description="Pyridoxamine 5'-phosphate oxidase N-terminal" evidence="2">
    <location>
        <begin position="17"/>
        <end position="139"/>
    </location>
</feature>
<dbReference type="AlphaFoldDB" id="A0A5P9QAC5"/>
<name>A0A5P9QAC5_9MICO</name>
<dbReference type="Pfam" id="PF01243">
    <property type="entry name" value="PNPOx_N"/>
    <property type="match status" value="1"/>
</dbReference>
<evidence type="ECO:0000259" key="2">
    <source>
        <dbReference type="Pfam" id="PF01243"/>
    </source>
</evidence>
<dbReference type="GO" id="GO:0070967">
    <property type="term" value="F:coenzyme F420 binding"/>
    <property type="evidence" value="ECO:0007669"/>
    <property type="project" value="TreeGrafter"/>
</dbReference>
<dbReference type="EMBL" id="CP045529">
    <property type="protein sequence ID" value="QFU98012.1"/>
    <property type="molecule type" value="Genomic_DNA"/>
</dbReference>
<keyword evidence="1" id="KW-0560">Oxidoreductase</keyword>
<dbReference type="SUPFAM" id="SSF50475">
    <property type="entry name" value="FMN-binding split barrel"/>
    <property type="match status" value="1"/>
</dbReference>
<sequence>MGNPYALVEWGFVVHLNPEQRVFVTERHLATLTTLRDDGSPHVVPVAFTWDDDAGVVRITTNRGSVKARNAARRTHGAAAPRASVCQVEGGRWITLEGPVEVVPDLEEIVDAVARYARRYRPLEPNPDRVVLRIAVDKVMSSAYMAG</sequence>
<dbReference type="RefSeq" id="WP_407657428.1">
    <property type="nucleotide sequence ID" value="NZ_BAABIH010000028.1"/>
</dbReference>
<protein>
    <recommendedName>
        <fullName evidence="2">Pyridoxamine 5'-phosphate oxidase N-terminal domain-containing protein</fullName>
    </recommendedName>
</protein>
<organism evidence="3 4">
    <name type="scientific">Luteimicrobium xylanilyticum</name>
    <dbReference type="NCBI Taxonomy" id="1133546"/>
    <lineage>
        <taxon>Bacteria</taxon>
        <taxon>Bacillati</taxon>
        <taxon>Actinomycetota</taxon>
        <taxon>Actinomycetes</taxon>
        <taxon>Micrococcales</taxon>
        <taxon>Luteimicrobium</taxon>
    </lineage>
</organism>
<dbReference type="InterPro" id="IPR012349">
    <property type="entry name" value="Split_barrel_FMN-bd"/>
</dbReference>
<dbReference type="KEGG" id="lxl:KDY119_01518"/>
<dbReference type="GO" id="GO:0016627">
    <property type="term" value="F:oxidoreductase activity, acting on the CH-CH group of donors"/>
    <property type="evidence" value="ECO:0007669"/>
    <property type="project" value="TreeGrafter"/>
</dbReference>
<keyword evidence="4" id="KW-1185">Reference proteome</keyword>
<dbReference type="InterPro" id="IPR052019">
    <property type="entry name" value="F420H2_bilvrd_red/Heme_oxyg"/>
</dbReference>
<accession>A0A5P9QAC5</accession>
<dbReference type="Proteomes" id="UP000326702">
    <property type="component" value="Chromosome"/>
</dbReference>